<evidence type="ECO:0000313" key="4">
    <source>
        <dbReference type="EMBL" id="TDG94417.1"/>
    </source>
</evidence>
<gene>
    <name evidence="4" type="ORF">C5L28_001682</name>
    <name evidence="3" type="ORF">LPKJCM_00870</name>
</gene>
<organism evidence="3 5">
    <name type="scientific">Lentilactobacillus parakefiri</name>
    <dbReference type="NCBI Taxonomy" id="152332"/>
    <lineage>
        <taxon>Bacteria</taxon>
        <taxon>Bacillati</taxon>
        <taxon>Bacillota</taxon>
        <taxon>Bacilli</taxon>
        <taxon>Lactobacillales</taxon>
        <taxon>Lactobacillaceae</taxon>
        <taxon>Lentilactobacillus</taxon>
    </lineage>
</organism>
<keyword evidence="1" id="KW-0812">Transmembrane</keyword>
<dbReference type="Proteomes" id="UP000294668">
    <property type="component" value="Unassembled WGS sequence"/>
</dbReference>
<keyword evidence="6" id="KW-1185">Reference proteome</keyword>
<dbReference type="EMBL" id="BDGB01000044">
    <property type="protein sequence ID" value="GAW71767.1"/>
    <property type="molecule type" value="Genomic_DNA"/>
</dbReference>
<dbReference type="RefSeq" id="WP_057962519.1">
    <property type="nucleotide sequence ID" value="NZ_BAAAXO010000080.1"/>
</dbReference>
<dbReference type="Proteomes" id="UP000214739">
    <property type="component" value="Unassembled WGS sequence"/>
</dbReference>
<protein>
    <recommendedName>
        <fullName evidence="2">LiaF transmembrane domain-containing protein</fullName>
    </recommendedName>
</protein>
<sequence>MSTMNKHRWVAGIVFLAAAIAWLAVGMGWLNFQISAFTLIMTVILAIVLLTSLVDLSIVGSVFSVAFLAMLYAGPLGITKLVPWTILGIALLVTIGLSIIFHPHRSWYHWDWRSNRNFSDDWDDDYIDTSDQSTTVIEATMGDTVRYVESDDFKRATIHASMSGVKAYFDKAVITGESATIHIDDYMSGIKLFVPRDWQIINNIDPAMGTVQVFDNHSPHEGPRVYLTGKVNLGGLEVYYL</sequence>
<dbReference type="AlphaFoldDB" id="A0A224V482"/>
<comment type="caution">
    <text evidence="3">The sequence shown here is derived from an EMBL/GenBank/DDBJ whole genome shotgun (WGS) entry which is preliminary data.</text>
</comment>
<evidence type="ECO:0000313" key="5">
    <source>
        <dbReference type="Proteomes" id="UP000214739"/>
    </source>
</evidence>
<name>A0A224V482_9LACO</name>
<keyword evidence="1" id="KW-1133">Transmembrane helix</keyword>
<dbReference type="EMBL" id="PUFL01000017">
    <property type="protein sequence ID" value="TDG94417.1"/>
    <property type="molecule type" value="Genomic_DNA"/>
</dbReference>
<evidence type="ECO:0000313" key="3">
    <source>
        <dbReference type="EMBL" id="GAW71767.1"/>
    </source>
</evidence>
<feature type="domain" description="LiaF transmembrane" evidence="2">
    <location>
        <begin position="11"/>
        <end position="106"/>
    </location>
</feature>
<evidence type="ECO:0000256" key="1">
    <source>
        <dbReference type="SAM" id="Phobius"/>
    </source>
</evidence>
<reference evidence="4" key="3">
    <citation type="submission" date="2019-02" db="EMBL/GenBank/DDBJ databases">
        <authorList>
            <person name="Buron G."/>
            <person name="Chaylann A."/>
            <person name="Dolejs I."/>
            <person name="Forster J."/>
            <person name="Miks M.H."/>
        </authorList>
    </citation>
    <scope>NUCLEOTIDE SEQUENCE</scope>
    <source>
        <strain evidence="4">DSM 10551</strain>
    </source>
</reference>
<accession>A0A224V482</accession>
<evidence type="ECO:0000259" key="2">
    <source>
        <dbReference type="Pfam" id="PF22570"/>
    </source>
</evidence>
<evidence type="ECO:0000313" key="6">
    <source>
        <dbReference type="Proteomes" id="UP000294668"/>
    </source>
</evidence>
<dbReference type="OrthoDB" id="2249781at2"/>
<proteinExistence type="predicted"/>
<feature type="transmembrane region" description="Helical" evidence="1">
    <location>
        <begin position="81"/>
        <end position="101"/>
    </location>
</feature>
<dbReference type="InterPro" id="IPR054331">
    <property type="entry name" value="LiaF_TM"/>
</dbReference>
<feature type="transmembrane region" description="Helical" evidence="1">
    <location>
        <begin position="36"/>
        <end position="69"/>
    </location>
</feature>
<reference evidence="3 5" key="1">
    <citation type="journal article" date="2017" name="Biosci Microbiota Food Health">
        <title>Genomic characterization reconfirms the taxonomic status of Lactobacillus parakefiri.</title>
        <authorList>
            <person name="Tanizawa Y."/>
            <person name="Kobayashi H."/>
            <person name="Kaminuma E."/>
            <person name="Sakamoto M."/>
            <person name="Ohkuma M."/>
            <person name="Nakamura Y."/>
            <person name="Arita M."/>
            <person name="Tohno M."/>
        </authorList>
    </citation>
    <scope>NUCLEOTIDE SEQUENCE [LARGE SCALE GENOMIC DNA]</scope>
    <source>
        <strain evidence="3 5">JCM 8573</strain>
    </source>
</reference>
<reference evidence="4 6" key="2">
    <citation type="journal article" date="2019" name="Appl. Microbiol. Biotechnol.">
        <title>Uncovering carbohydrate metabolism through a genotype-phenotype association study of 56 lactic acid bacteria genomes.</title>
        <authorList>
            <person name="Buron-Moles G."/>
            <person name="Chailyan A."/>
            <person name="Dolejs I."/>
            <person name="Forster J."/>
            <person name="Miks M.H."/>
        </authorList>
    </citation>
    <scope>NUCLEOTIDE SEQUENCE [LARGE SCALE GENOMIC DNA]</scope>
    <source>
        <strain evidence="4 6">DSM 10551</strain>
    </source>
</reference>
<dbReference type="Pfam" id="PF22570">
    <property type="entry name" value="LiaF-TM"/>
    <property type="match status" value="1"/>
</dbReference>
<feature type="transmembrane region" description="Helical" evidence="1">
    <location>
        <begin position="9"/>
        <end position="30"/>
    </location>
</feature>
<keyword evidence="1" id="KW-0472">Membrane</keyword>